<protein>
    <submittedName>
        <fullName evidence="2">DUF3991 domain-containing protein</fullName>
    </submittedName>
</protein>
<evidence type="ECO:0000259" key="1">
    <source>
        <dbReference type="Pfam" id="PF13154"/>
    </source>
</evidence>
<sequence length="338" mass="38535">MERLSEEELAALNDVNIIDYARASGIDLKQDSATTFRGVDHDSLVITPSKNAWFWNSRDTGGKGCLSFVTKYQLDSENISDKVKFGKAIELISKTKLLPKEYRAPEKKPFEFDKKQVSPNFSKALNYLTKTRGLNPNIMQELHRQGLICENRFGDALFLWKNPENRRQIEGLTKQGTTINHAKFGKRGTLKLIEKNSTPQRGFNFDVDSQGRINSGEIPENIVFFESTIDALSFYNTHLNGAKSVRLVSLEGLKEKTFEHYVIQLSNQLSKQGKKLNSVSLGVDNDEAGQKFVKDITKRFSKVHYLKPTFGKDWNDTLKHQRLVAKKKMLARQQSLSR</sequence>
<dbReference type="Pfam" id="PF13154">
    <property type="entry name" value="DUF3991"/>
    <property type="match status" value="1"/>
</dbReference>
<reference evidence="2 3" key="1">
    <citation type="submission" date="2019-09" db="EMBL/GenBank/DDBJ databases">
        <title>Draft genome sequence assemblies of isolates from the urinary tract.</title>
        <authorList>
            <person name="Mores C.R."/>
            <person name="Putonti C."/>
            <person name="Wolfe A.J."/>
        </authorList>
    </citation>
    <scope>NUCLEOTIDE SEQUENCE [LARGE SCALE GENOMIC DNA]</scope>
    <source>
        <strain evidence="2 3">UMB246</strain>
    </source>
</reference>
<accession>A0A558JM74</accession>
<name>A0A558JM74_LACJE</name>
<proteinExistence type="predicted"/>
<feature type="domain" description="DUF3991" evidence="1">
    <location>
        <begin position="126"/>
        <end position="181"/>
    </location>
</feature>
<dbReference type="AlphaFoldDB" id="A0A558JM74"/>
<dbReference type="Proteomes" id="UP000327236">
    <property type="component" value="Unassembled WGS sequence"/>
</dbReference>
<dbReference type="RefSeq" id="WP_006588521.1">
    <property type="nucleotide sequence ID" value="NZ_CATOUX010000011.1"/>
</dbReference>
<dbReference type="Pfam" id="PF13155">
    <property type="entry name" value="Toprim_2"/>
    <property type="match status" value="1"/>
</dbReference>
<evidence type="ECO:0000313" key="2">
    <source>
        <dbReference type="EMBL" id="KAA9321841.1"/>
    </source>
</evidence>
<gene>
    <name evidence="2" type="ORF">F6H94_06075</name>
</gene>
<dbReference type="InterPro" id="IPR025054">
    <property type="entry name" value="DUF3991"/>
</dbReference>
<dbReference type="EMBL" id="VYWW01000025">
    <property type="protein sequence ID" value="KAA9321841.1"/>
    <property type="molecule type" value="Genomic_DNA"/>
</dbReference>
<comment type="caution">
    <text evidence="2">The sequence shown here is derived from an EMBL/GenBank/DDBJ whole genome shotgun (WGS) entry which is preliminary data.</text>
</comment>
<organism evidence="2 3">
    <name type="scientific">Lactobacillus jensenii</name>
    <dbReference type="NCBI Taxonomy" id="109790"/>
    <lineage>
        <taxon>Bacteria</taxon>
        <taxon>Bacillati</taxon>
        <taxon>Bacillota</taxon>
        <taxon>Bacilli</taxon>
        <taxon>Lactobacillales</taxon>
        <taxon>Lactobacillaceae</taxon>
        <taxon>Lactobacillus</taxon>
    </lineage>
</organism>
<dbReference type="OrthoDB" id="9803716at2"/>
<evidence type="ECO:0000313" key="3">
    <source>
        <dbReference type="Proteomes" id="UP000327236"/>
    </source>
</evidence>
<dbReference type="SUPFAM" id="SSF57783">
    <property type="entry name" value="Zinc beta-ribbon"/>
    <property type="match status" value="1"/>
</dbReference>
<dbReference type="Gene3D" id="3.40.1360.10">
    <property type="match status" value="1"/>
</dbReference>